<evidence type="ECO:0000313" key="3">
    <source>
        <dbReference type="EMBL" id="ROT69472.1"/>
    </source>
</evidence>
<name>A0A423SZ84_PENVA</name>
<keyword evidence="4" id="KW-1185">Reference proteome</keyword>
<evidence type="ECO:0000259" key="2">
    <source>
        <dbReference type="Pfam" id="PF15711"/>
    </source>
</evidence>
<dbReference type="OrthoDB" id="440755at2759"/>
<dbReference type="Proteomes" id="UP000283509">
    <property type="component" value="Unassembled WGS sequence"/>
</dbReference>
<dbReference type="GO" id="GO:0016266">
    <property type="term" value="P:protein O-linked glycosylation via N-acetyl-galactosamine"/>
    <property type="evidence" value="ECO:0007669"/>
    <property type="project" value="TreeGrafter"/>
</dbReference>
<dbReference type="AlphaFoldDB" id="A0A423SZ84"/>
<dbReference type="PANTHER" id="PTHR46396:SF2">
    <property type="entry name" value="ILEI_PANDER DOMAIN-CONTAINING PROTEIN"/>
    <property type="match status" value="1"/>
</dbReference>
<dbReference type="Pfam" id="PF15711">
    <property type="entry name" value="ILEI"/>
    <property type="match status" value="1"/>
</dbReference>
<reference evidence="3 4" key="1">
    <citation type="submission" date="2018-04" db="EMBL/GenBank/DDBJ databases">
        <authorList>
            <person name="Zhang X."/>
            <person name="Yuan J."/>
            <person name="Li F."/>
            <person name="Xiang J."/>
        </authorList>
    </citation>
    <scope>NUCLEOTIDE SEQUENCE [LARGE SCALE GENOMIC DNA]</scope>
    <source>
        <tissue evidence="3">Muscle</tissue>
    </source>
</reference>
<evidence type="ECO:0000313" key="4">
    <source>
        <dbReference type="Proteomes" id="UP000283509"/>
    </source>
</evidence>
<dbReference type="GO" id="GO:0047223">
    <property type="term" value="F:beta-1,3-galactosyl-O-glycosyl-glycoprotein beta-1,3-N-acetylglucosaminyltransferase activity"/>
    <property type="evidence" value="ECO:0007669"/>
    <property type="project" value="TreeGrafter"/>
</dbReference>
<keyword evidence="1" id="KW-0812">Transmembrane</keyword>
<keyword evidence="1" id="KW-0472">Membrane</keyword>
<keyword evidence="3" id="KW-0328">Glycosyltransferase</keyword>
<dbReference type="STRING" id="6689.A0A423SZ84"/>
<gene>
    <name evidence="3" type="ORF">C7M84_012365</name>
</gene>
<feature type="domain" description="ILEI/PANDER" evidence="2">
    <location>
        <begin position="122"/>
        <end position="205"/>
    </location>
</feature>
<keyword evidence="1" id="KW-1133">Transmembrane helix</keyword>
<dbReference type="InterPro" id="IPR039477">
    <property type="entry name" value="ILEI/PANDER_dom"/>
</dbReference>
<organism evidence="3 4">
    <name type="scientific">Penaeus vannamei</name>
    <name type="common">Whiteleg shrimp</name>
    <name type="synonym">Litopenaeus vannamei</name>
    <dbReference type="NCBI Taxonomy" id="6689"/>
    <lineage>
        <taxon>Eukaryota</taxon>
        <taxon>Metazoa</taxon>
        <taxon>Ecdysozoa</taxon>
        <taxon>Arthropoda</taxon>
        <taxon>Crustacea</taxon>
        <taxon>Multicrustacea</taxon>
        <taxon>Malacostraca</taxon>
        <taxon>Eumalacostraca</taxon>
        <taxon>Eucarida</taxon>
        <taxon>Decapoda</taxon>
        <taxon>Dendrobranchiata</taxon>
        <taxon>Penaeoidea</taxon>
        <taxon>Penaeidae</taxon>
        <taxon>Penaeus</taxon>
    </lineage>
</organism>
<feature type="transmembrane region" description="Helical" evidence="1">
    <location>
        <begin position="12"/>
        <end position="33"/>
    </location>
</feature>
<proteinExistence type="predicted"/>
<sequence>MGRQGNRRNPHSLTCCPKWFLLAIFAVVIGLMIDQSRSMFPAVQGGTVEEFYYHWLSRNEPGLRDAQANDFYNERERNSGSIPVEVLVDALTISINVHGKEVVRQHNETMRVGVKKYTTAHRGVHLAVLHPHSGALMLYTFFRTCEARATEGLVNTLKSIQPGRILVFAAPGDWRQHLDDETSDFLIKFLKGWWVGDVCYGEMFVAVLTVGGPLWAEGVTEIKNSTQATSKPLWLAAEVPRGPEDSGCAWYGDPKLHSRAVFCETYEGYGELCDCNTRDPISPMAAPSLETKEQIPVVIVTARKQYKVLKQLRQLWSQAGGKTTPVLLSVDGWQKEAHDFAGVMGLRAVFHNNPASVGAKIRINEHIKFSIYHAFRSFPKADKIIVLEDDLILSPDFISPNLLLYVVITAMVVGSSSFVSRLPVFSLSSLQHNLRSCSLSRSLSLTASLFLLSISLPLSSLFLSY</sequence>
<evidence type="ECO:0000256" key="1">
    <source>
        <dbReference type="SAM" id="Phobius"/>
    </source>
</evidence>
<comment type="caution">
    <text evidence="3">The sequence shown here is derived from an EMBL/GenBank/DDBJ whole genome shotgun (WGS) entry which is preliminary data.</text>
</comment>
<dbReference type="InterPro" id="IPR052463">
    <property type="entry name" value="O-linked_mannose_GnT"/>
</dbReference>
<dbReference type="Gene3D" id="3.90.550.10">
    <property type="entry name" value="Spore Coat Polysaccharide Biosynthesis Protein SpsA, Chain A"/>
    <property type="match status" value="1"/>
</dbReference>
<keyword evidence="3" id="KW-0808">Transferase</keyword>
<accession>A0A423SZ84</accession>
<dbReference type="InterPro" id="IPR029044">
    <property type="entry name" value="Nucleotide-diphossugar_trans"/>
</dbReference>
<protein>
    <submittedName>
        <fullName evidence="3">Protein O-linked-mannose beta-1,2-N-acetylglucosaminyltransferase 1-like</fullName>
    </submittedName>
</protein>
<reference evidence="3 4" key="2">
    <citation type="submission" date="2019-01" db="EMBL/GenBank/DDBJ databases">
        <title>The decoding of complex shrimp genome reveals the adaptation for benthos swimmer, frequently molting mechanism and breeding impact on genome.</title>
        <authorList>
            <person name="Sun Y."/>
            <person name="Gao Y."/>
            <person name="Yu Y."/>
        </authorList>
    </citation>
    <scope>NUCLEOTIDE SEQUENCE [LARGE SCALE GENOMIC DNA]</scope>
    <source>
        <tissue evidence="3">Muscle</tissue>
    </source>
</reference>
<dbReference type="EMBL" id="QCYY01002563">
    <property type="protein sequence ID" value="ROT69472.1"/>
    <property type="molecule type" value="Genomic_DNA"/>
</dbReference>
<dbReference type="GO" id="GO:0000139">
    <property type="term" value="C:Golgi membrane"/>
    <property type="evidence" value="ECO:0007669"/>
    <property type="project" value="TreeGrafter"/>
</dbReference>
<dbReference type="PANTHER" id="PTHR46396">
    <property type="entry name" value="PROTEIN O-LINKED-MANNOSE BETA-1,2-N-ACETYLGLUCOSAMINYLTRANSFERASE 1"/>
    <property type="match status" value="1"/>
</dbReference>